<reference evidence="2 3" key="1">
    <citation type="submission" date="2018-01" db="EMBL/GenBank/DDBJ databases">
        <authorList>
            <person name="Clerissi C."/>
        </authorList>
    </citation>
    <scope>NUCLEOTIDE SEQUENCE [LARGE SCALE GENOMIC DNA]</scope>
    <source>
        <strain evidence="2">Cupriavidus taiwanensis STM 6021</strain>
    </source>
</reference>
<evidence type="ECO:0000313" key="2">
    <source>
        <dbReference type="EMBL" id="SPC09091.1"/>
    </source>
</evidence>
<name>A0A7Z7NL67_9BURK</name>
<evidence type="ECO:0000313" key="3">
    <source>
        <dbReference type="Proteomes" id="UP000257139"/>
    </source>
</evidence>
<feature type="chain" id="PRO_5031458930" description="Lipoprotein" evidence="1">
    <location>
        <begin position="26"/>
        <end position="139"/>
    </location>
</feature>
<dbReference type="AlphaFoldDB" id="A0A7Z7NL67"/>
<protein>
    <recommendedName>
        <fullName evidence="4">Lipoprotein</fullName>
    </recommendedName>
</protein>
<organism evidence="2 3">
    <name type="scientific">Cupriavidus taiwanensis</name>
    <dbReference type="NCBI Taxonomy" id="164546"/>
    <lineage>
        <taxon>Bacteria</taxon>
        <taxon>Pseudomonadati</taxon>
        <taxon>Pseudomonadota</taxon>
        <taxon>Betaproteobacteria</taxon>
        <taxon>Burkholderiales</taxon>
        <taxon>Burkholderiaceae</taxon>
        <taxon>Cupriavidus</taxon>
    </lineage>
</organism>
<comment type="caution">
    <text evidence="2">The sequence shown here is derived from an EMBL/GenBank/DDBJ whole genome shotgun (WGS) entry which is preliminary data.</text>
</comment>
<evidence type="ECO:0000256" key="1">
    <source>
        <dbReference type="SAM" id="SignalP"/>
    </source>
</evidence>
<dbReference type="Proteomes" id="UP000257139">
    <property type="component" value="Chromosome CBM2594_a"/>
</dbReference>
<sequence>MMNPIRLTTVVLAATTCLLSALARADITPGQLTELQSQAAMQQAAAMATMLAMIEGCAQTYPALRADVHGAYVDFGVDREEDRLSKAIGACVDKGSAPKESECHGLIRLARPPQSYSDLKAFFDAASPTSAGKMIASCK</sequence>
<dbReference type="RefSeq" id="WP_025583620.1">
    <property type="nucleotide sequence ID" value="NZ_LT976871.1"/>
</dbReference>
<gene>
    <name evidence="2" type="ORF">CBM2594_A40414</name>
</gene>
<accession>A0A7Z7NL67</accession>
<keyword evidence="1" id="KW-0732">Signal</keyword>
<proteinExistence type="predicted"/>
<feature type="signal peptide" evidence="1">
    <location>
        <begin position="1"/>
        <end position="25"/>
    </location>
</feature>
<dbReference type="EMBL" id="OGUU01000008">
    <property type="protein sequence ID" value="SPC09091.1"/>
    <property type="molecule type" value="Genomic_DNA"/>
</dbReference>
<evidence type="ECO:0008006" key="4">
    <source>
        <dbReference type="Google" id="ProtNLM"/>
    </source>
</evidence>